<dbReference type="GeneID" id="30993042"/>
<organism evidence="10 11">
    <name type="scientific">Hyphopichia burtonii NRRL Y-1933</name>
    <dbReference type="NCBI Taxonomy" id="984485"/>
    <lineage>
        <taxon>Eukaryota</taxon>
        <taxon>Fungi</taxon>
        <taxon>Dikarya</taxon>
        <taxon>Ascomycota</taxon>
        <taxon>Saccharomycotina</taxon>
        <taxon>Pichiomycetes</taxon>
        <taxon>Debaryomycetaceae</taxon>
        <taxon>Hyphopichia</taxon>
    </lineage>
</organism>
<evidence type="ECO:0000256" key="6">
    <source>
        <dbReference type="ARBA" id="ARBA00022927"/>
    </source>
</evidence>
<dbReference type="InterPro" id="IPR048720">
    <property type="entry name" value="PROPPIN"/>
</dbReference>
<dbReference type="Pfam" id="PF21032">
    <property type="entry name" value="PROPPIN"/>
    <property type="match status" value="2"/>
</dbReference>
<keyword evidence="6" id="KW-0653">Protein transport</keyword>
<feature type="compositionally biased region" description="Polar residues" evidence="9">
    <location>
        <begin position="387"/>
        <end position="406"/>
    </location>
</feature>
<feature type="region of interest" description="Disordered" evidence="9">
    <location>
        <begin position="383"/>
        <end position="417"/>
    </location>
</feature>
<evidence type="ECO:0000256" key="1">
    <source>
        <dbReference type="ARBA" id="ARBA00004184"/>
    </source>
</evidence>
<comment type="subcellular location">
    <subcellularLocation>
        <location evidence="1">Endomembrane system</location>
        <topology evidence="1">Peripheral membrane protein</topology>
    </subcellularLocation>
    <subcellularLocation>
        <location evidence="8">Vacuole membrane</location>
    </subcellularLocation>
</comment>
<feature type="region of interest" description="Disordered" evidence="9">
    <location>
        <begin position="504"/>
        <end position="531"/>
    </location>
</feature>
<dbReference type="OrthoDB" id="1667587at2759"/>
<evidence type="ECO:0000256" key="7">
    <source>
        <dbReference type="ARBA" id="ARBA00025740"/>
    </source>
</evidence>
<dbReference type="Gene3D" id="2.130.10.10">
    <property type="entry name" value="YVTN repeat-like/Quinoprotein amine dehydrogenase"/>
    <property type="match status" value="1"/>
</dbReference>
<evidence type="ECO:0000256" key="4">
    <source>
        <dbReference type="ARBA" id="ARBA00022574"/>
    </source>
</evidence>
<protein>
    <recommendedName>
        <fullName evidence="12">Autophagy-related protein 21</fullName>
    </recommendedName>
</protein>
<comment type="similarity">
    <text evidence="7">Belongs to the WD repeat PROPPIN family.</text>
</comment>
<dbReference type="InterPro" id="IPR036322">
    <property type="entry name" value="WD40_repeat_dom_sf"/>
</dbReference>
<evidence type="ECO:0000313" key="11">
    <source>
        <dbReference type="Proteomes" id="UP000095085"/>
    </source>
</evidence>
<keyword evidence="2" id="KW-0813">Transport</keyword>
<evidence type="ECO:0000313" key="10">
    <source>
        <dbReference type="EMBL" id="ODV68279.1"/>
    </source>
</evidence>
<dbReference type="GO" id="GO:0015031">
    <property type="term" value="P:protein transport"/>
    <property type="evidence" value="ECO:0007669"/>
    <property type="project" value="UniProtKB-KW"/>
</dbReference>
<evidence type="ECO:0000256" key="3">
    <source>
        <dbReference type="ARBA" id="ARBA00022554"/>
    </source>
</evidence>
<sequence length="580" mass="65932">MGVVINNLTFNQDYSCLSVSTNRYHKIFNCDPFGEFYSSNSQSFKKSLTNSIGNDHDLISSEIKKIDDNSNDDDDDIYPTAYLRMLFSTSLTIIIPQSFSKLGNRLLKIYNLKQRLKICELTFPSNIIDIKLNRKRLVVFLEIGQIYIYDLSCVRLIKVLEINSYLHDSIDDDDDDSPRTITDEFIGDLSTDDKSYLVLPISVINEQTDLFNSNDNVSSNGDVQSSPLIKPSDSAIVNSLNSVIGFTQKNKQSSLSTKEHISLEDLKKDSNGWILIYDTINLQPKLIYKAHDASIAKITISNDSFKIASASTKGTIIRVCHLKEEFESTKLKIIQITNLRRGHNLARINALSFSLDNTILGCGSESNTIHFFNLVKEDSNQEEITTDDSSYKNSELNENESVVTSNNDEDDSGRSSEDLNENLANLLISKRPSNATMTNAELSNKNNYFSLNTLKKTTKLINNQYTKSIIKNLPYREYFDNLIWEPPRRSFAYIKLPEYTPPSFDTRHKNHQTLGPSSPQSIPHPSSDSKHKVEIGFTNTGIIMLASYQTGNFYHYQLPKHDMNDDSREECYLINQYTLL</sequence>
<proteinExistence type="inferred from homology"/>
<evidence type="ECO:0000256" key="2">
    <source>
        <dbReference type="ARBA" id="ARBA00022448"/>
    </source>
</evidence>
<dbReference type="PANTHER" id="PTHR11227">
    <property type="entry name" value="WD-REPEAT PROTEIN INTERACTING WITH PHOSPHOINOSIDES WIPI -RELATED"/>
    <property type="match status" value="1"/>
</dbReference>
<evidence type="ECO:0000256" key="9">
    <source>
        <dbReference type="SAM" id="MobiDB-lite"/>
    </source>
</evidence>
<dbReference type="InterPro" id="IPR001680">
    <property type="entry name" value="WD40_rpt"/>
</dbReference>
<dbReference type="SMART" id="SM00320">
    <property type="entry name" value="WD40"/>
    <property type="match status" value="2"/>
</dbReference>
<evidence type="ECO:0008006" key="12">
    <source>
        <dbReference type="Google" id="ProtNLM"/>
    </source>
</evidence>
<dbReference type="RefSeq" id="XP_020077346.1">
    <property type="nucleotide sequence ID" value="XM_020218492.1"/>
</dbReference>
<dbReference type="GO" id="GO:0005774">
    <property type="term" value="C:vacuolar membrane"/>
    <property type="evidence" value="ECO:0007669"/>
    <property type="project" value="UniProtKB-SubCell"/>
</dbReference>
<dbReference type="InterPro" id="IPR015943">
    <property type="entry name" value="WD40/YVTN_repeat-like_dom_sf"/>
</dbReference>
<dbReference type="Proteomes" id="UP000095085">
    <property type="component" value="Unassembled WGS sequence"/>
</dbReference>
<name>A0A1E4RM03_9ASCO</name>
<keyword evidence="3" id="KW-0926">Vacuole</keyword>
<keyword evidence="11" id="KW-1185">Reference proteome</keyword>
<keyword evidence="4" id="KW-0853">WD repeat</keyword>
<dbReference type="EMBL" id="KV454540">
    <property type="protein sequence ID" value="ODV68279.1"/>
    <property type="molecule type" value="Genomic_DNA"/>
</dbReference>
<dbReference type="STRING" id="984485.A0A1E4RM03"/>
<feature type="compositionally biased region" description="Low complexity" evidence="9">
    <location>
        <begin position="516"/>
        <end position="526"/>
    </location>
</feature>
<evidence type="ECO:0000256" key="5">
    <source>
        <dbReference type="ARBA" id="ARBA00022737"/>
    </source>
</evidence>
<gene>
    <name evidence="10" type="ORF">HYPBUDRAFT_106557</name>
</gene>
<keyword evidence="5" id="KW-0677">Repeat</keyword>
<dbReference type="AlphaFoldDB" id="A0A1E4RM03"/>
<dbReference type="SUPFAM" id="SSF50978">
    <property type="entry name" value="WD40 repeat-like"/>
    <property type="match status" value="1"/>
</dbReference>
<evidence type="ECO:0000256" key="8">
    <source>
        <dbReference type="ARBA" id="ARBA00037813"/>
    </source>
</evidence>
<accession>A0A1E4RM03</accession>
<reference evidence="11" key="1">
    <citation type="submission" date="2016-05" db="EMBL/GenBank/DDBJ databases">
        <title>Comparative genomics of biotechnologically important yeasts.</title>
        <authorList>
            <consortium name="DOE Joint Genome Institute"/>
            <person name="Riley R."/>
            <person name="Haridas S."/>
            <person name="Wolfe K.H."/>
            <person name="Lopes M.R."/>
            <person name="Hittinger C.T."/>
            <person name="Goker M."/>
            <person name="Salamov A."/>
            <person name="Wisecaver J."/>
            <person name="Long T.M."/>
            <person name="Aerts A.L."/>
            <person name="Barry K."/>
            <person name="Choi C."/>
            <person name="Clum A."/>
            <person name="Coughlan A.Y."/>
            <person name="Deshpande S."/>
            <person name="Douglass A.P."/>
            <person name="Hanson S.J."/>
            <person name="Klenk H.-P."/>
            <person name="Labutti K."/>
            <person name="Lapidus A."/>
            <person name="Lindquist E."/>
            <person name="Lipzen A."/>
            <person name="Meier-Kolthoff J.P."/>
            <person name="Ohm R.A."/>
            <person name="Otillar R.P."/>
            <person name="Pangilinan J."/>
            <person name="Peng Y."/>
            <person name="Rokas A."/>
            <person name="Rosa C.A."/>
            <person name="Scheuner C."/>
            <person name="Sibirny A.A."/>
            <person name="Slot J.C."/>
            <person name="Stielow J.B."/>
            <person name="Sun H."/>
            <person name="Kurtzman C.P."/>
            <person name="Blackwell M."/>
            <person name="Grigoriev I.V."/>
            <person name="Jeffries T.W."/>
        </authorList>
    </citation>
    <scope>NUCLEOTIDE SEQUENCE [LARGE SCALE GENOMIC DNA]</scope>
    <source>
        <strain evidence="11">NRRL Y-1933</strain>
    </source>
</reference>
<dbReference type="GO" id="GO:0012505">
    <property type="term" value="C:endomembrane system"/>
    <property type="evidence" value="ECO:0007669"/>
    <property type="project" value="UniProtKB-SubCell"/>
</dbReference>